<feature type="region of interest" description="Disordered" evidence="1">
    <location>
        <begin position="22"/>
        <end position="45"/>
    </location>
</feature>
<dbReference type="PANTHER" id="PTHR22093:SF0">
    <property type="entry name" value="LEUKOCYTE RECEPTOR CLUSTER MEMBER 1"/>
    <property type="match status" value="1"/>
</dbReference>
<sequence>MNILPKKRWHVRTKENIARVRKDEAEAAEKERQEKSRVEQADREARLSVLKNKSRQKLLEHGIQEPEPTQQATVEHINLFANLDDAVKTTNKEHDKDVKEKKEEYEKKIGYLTYLGQDTNEALGKKNWYEVPPEIGGASRSSNIKDTYDKLVMKDQDGKPKIKEPDEKNGEVSWKKKQMLDPMNAFKHLHDNSYKDKKKAIPNANTKTDNYTAIGKKHKHKKNKHKKDKTKDKEKEQKLQKLREARLKREQQEKYRTELFLKGLHQPVNTEIEEDTRIKAKYNSQFNPELARQNYR</sequence>
<dbReference type="SMART" id="SM01083">
    <property type="entry name" value="Cir_N"/>
    <property type="match status" value="1"/>
</dbReference>
<reference evidence="3" key="1">
    <citation type="submission" date="2023-03" db="EMBL/GenBank/DDBJ databases">
        <title>Chromosome-level genomes of two armyworms, Mythimna separata and Mythimna loreyi, provide insights into the biosynthesis and reception of sex pheromones.</title>
        <authorList>
            <person name="Zhao H."/>
        </authorList>
    </citation>
    <scope>NUCLEOTIDE SEQUENCE</scope>
    <source>
        <strain evidence="3">BeijingLab</strain>
        <tissue evidence="3">Pupa</tissue>
    </source>
</reference>
<gene>
    <name evidence="3" type="ORF">PYW07_013896</name>
</gene>
<feature type="domain" description="CBF1-interacting co-repressor CIR N-terminal" evidence="2">
    <location>
        <begin position="8"/>
        <end position="44"/>
    </location>
</feature>
<feature type="region of interest" description="Disordered" evidence="1">
    <location>
        <begin position="154"/>
        <end position="174"/>
    </location>
</feature>
<evidence type="ECO:0000256" key="1">
    <source>
        <dbReference type="SAM" id="MobiDB-lite"/>
    </source>
</evidence>
<dbReference type="InterPro" id="IPR039875">
    <property type="entry name" value="LENG1-like"/>
</dbReference>
<comment type="caution">
    <text evidence="3">The sequence shown here is derived from an EMBL/GenBank/DDBJ whole genome shotgun (WGS) entry which is preliminary data.</text>
</comment>
<organism evidence="3 4">
    <name type="scientific">Mythimna separata</name>
    <name type="common">Oriental armyworm</name>
    <name type="synonym">Pseudaletia separata</name>
    <dbReference type="NCBI Taxonomy" id="271217"/>
    <lineage>
        <taxon>Eukaryota</taxon>
        <taxon>Metazoa</taxon>
        <taxon>Ecdysozoa</taxon>
        <taxon>Arthropoda</taxon>
        <taxon>Hexapoda</taxon>
        <taxon>Insecta</taxon>
        <taxon>Pterygota</taxon>
        <taxon>Neoptera</taxon>
        <taxon>Endopterygota</taxon>
        <taxon>Lepidoptera</taxon>
        <taxon>Glossata</taxon>
        <taxon>Ditrysia</taxon>
        <taxon>Noctuoidea</taxon>
        <taxon>Noctuidae</taxon>
        <taxon>Noctuinae</taxon>
        <taxon>Hadenini</taxon>
        <taxon>Mythimna</taxon>
    </lineage>
</organism>
<evidence type="ECO:0000313" key="3">
    <source>
        <dbReference type="EMBL" id="KAJ8713526.1"/>
    </source>
</evidence>
<dbReference type="Pfam" id="PF10197">
    <property type="entry name" value="Cir_N"/>
    <property type="match status" value="1"/>
</dbReference>
<dbReference type="InterPro" id="IPR019339">
    <property type="entry name" value="CIR_N_dom"/>
</dbReference>
<evidence type="ECO:0000259" key="2">
    <source>
        <dbReference type="SMART" id="SM01083"/>
    </source>
</evidence>
<feature type="compositionally biased region" description="Basic and acidic residues" evidence="1">
    <location>
        <begin position="229"/>
        <end position="250"/>
    </location>
</feature>
<keyword evidence="4" id="KW-1185">Reference proteome</keyword>
<name>A0AAD8DQA5_MYTSE</name>
<dbReference type="PANTHER" id="PTHR22093">
    <property type="entry name" value="LEUKOCYTE RECEPTOR CLUSTER LRC MEMBER 1"/>
    <property type="match status" value="1"/>
</dbReference>
<protein>
    <recommendedName>
        <fullName evidence="2">CBF1-interacting co-repressor CIR N-terminal domain-containing protein</fullName>
    </recommendedName>
</protein>
<dbReference type="AlphaFoldDB" id="A0AAD8DQA5"/>
<dbReference type="EMBL" id="JARGEI010000020">
    <property type="protein sequence ID" value="KAJ8713526.1"/>
    <property type="molecule type" value="Genomic_DNA"/>
</dbReference>
<accession>A0AAD8DQA5</accession>
<evidence type="ECO:0000313" key="4">
    <source>
        <dbReference type="Proteomes" id="UP001231518"/>
    </source>
</evidence>
<proteinExistence type="predicted"/>
<feature type="region of interest" description="Disordered" evidence="1">
    <location>
        <begin position="194"/>
        <end position="250"/>
    </location>
</feature>
<feature type="compositionally biased region" description="Basic residues" evidence="1">
    <location>
        <begin position="215"/>
        <end position="228"/>
    </location>
</feature>
<dbReference type="Proteomes" id="UP001231518">
    <property type="component" value="Chromosome 4"/>
</dbReference>